<evidence type="ECO:0000313" key="2">
    <source>
        <dbReference type="EMBL" id="TWB21589.1"/>
    </source>
</evidence>
<proteinExistence type="predicted"/>
<dbReference type="Proteomes" id="UP000316545">
    <property type="component" value="Unassembled WGS sequence"/>
</dbReference>
<accession>A0A560FJ09</accession>
<comment type="caution">
    <text evidence="2">The sequence shown here is derived from an EMBL/GenBank/DDBJ whole genome shotgun (WGS) entry which is preliminary data.</text>
</comment>
<gene>
    <name evidence="2" type="ORF">FBZ88_118107</name>
</gene>
<feature type="domain" description="PIN like" evidence="1">
    <location>
        <begin position="24"/>
        <end position="261"/>
    </location>
</feature>
<dbReference type="RefSeq" id="WP_145619362.1">
    <property type="nucleotide sequence ID" value="NZ_VITO01000018.1"/>
</dbReference>
<protein>
    <recommendedName>
        <fullName evidence="1">PIN like domain-containing protein</fullName>
    </recommendedName>
</protein>
<dbReference type="EMBL" id="VITO01000018">
    <property type="protein sequence ID" value="TWB21589.1"/>
    <property type="molecule type" value="Genomic_DNA"/>
</dbReference>
<dbReference type="InterPro" id="IPR041578">
    <property type="entry name" value="PIN_8"/>
</dbReference>
<evidence type="ECO:0000259" key="1">
    <source>
        <dbReference type="Pfam" id="PF18476"/>
    </source>
</evidence>
<organism evidence="2 3">
    <name type="scientific">Nitrospirillum amazonense</name>
    <dbReference type="NCBI Taxonomy" id="28077"/>
    <lineage>
        <taxon>Bacteria</taxon>
        <taxon>Pseudomonadati</taxon>
        <taxon>Pseudomonadota</taxon>
        <taxon>Alphaproteobacteria</taxon>
        <taxon>Rhodospirillales</taxon>
        <taxon>Azospirillaceae</taxon>
        <taxon>Nitrospirillum</taxon>
    </lineage>
</organism>
<evidence type="ECO:0000313" key="3">
    <source>
        <dbReference type="Proteomes" id="UP000316545"/>
    </source>
</evidence>
<dbReference type="AlphaFoldDB" id="A0A560FJ09"/>
<sequence>MRDYFRWHYRPTEDQFSFLWKNGIFIFDTNVLLAMYRYPEQVRNIFFSVMGKISERIWIPYQVGLEFHRNRFSRINTENKKVNDIIDRITSNGLEIIKLTESLTKNNVNAGVSPEEISTKIKEFRIAHERIISSISVSKKNLPISTLDDPIGIKISELFEGKVGSPPRDQSEIDELTRDADDRYNNKIPPGFKDNNPKDESYFFDGKIKYRNKYGDLIIWKQSIAHARDNNIKNIIFVTDDSKTDWWDVDNHQTRGPLPALIQEIIEVGGVDLFWMYKSDQFLQFAEKYINANEVTEETINQVKDIVEKSTNYQSDAEIAQNQIAFDKIPTTPQDHSYRNETINIFMDAEMAIHYWLIGQLGGRIFNGGLFPEYVAKTPRGVIGIETIAMETINLERILAISLNISKKRIAETLHGEIIGLSLIVASKNKIEESEIKYYQKMCEEISKISTVAPIVIGNVIGDEFIPLVETIPL</sequence>
<keyword evidence="3" id="KW-1185">Reference proteome</keyword>
<name>A0A560FJ09_9PROT</name>
<reference evidence="2 3" key="1">
    <citation type="submission" date="2019-06" db="EMBL/GenBank/DDBJ databases">
        <title>Genomic Encyclopedia of Type Strains, Phase IV (KMG-V): Genome sequencing to study the core and pangenomes of soil and plant-associated prokaryotes.</title>
        <authorList>
            <person name="Whitman W."/>
        </authorList>
    </citation>
    <scope>NUCLEOTIDE SEQUENCE [LARGE SCALE GENOMIC DNA]</scope>
    <source>
        <strain evidence="2 3">BR 11865</strain>
    </source>
</reference>
<dbReference type="Pfam" id="PF18476">
    <property type="entry name" value="PIN_8"/>
    <property type="match status" value="1"/>
</dbReference>